<reference evidence="2" key="1">
    <citation type="submission" date="2021-01" db="EMBL/GenBank/DDBJ databases">
        <authorList>
            <person name="Corre E."/>
            <person name="Pelletier E."/>
            <person name="Niang G."/>
            <person name="Scheremetjew M."/>
            <person name="Finn R."/>
            <person name="Kale V."/>
            <person name="Holt S."/>
            <person name="Cochrane G."/>
            <person name="Meng A."/>
            <person name="Brown T."/>
            <person name="Cohen L."/>
        </authorList>
    </citation>
    <scope>NUCLEOTIDE SEQUENCE</scope>
    <source>
        <strain evidence="2">CCMP281</strain>
    </source>
</reference>
<proteinExistence type="predicted"/>
<evidence type="ECO:0000256" key="1">
    <source>
        <dbReference type="SAM" id="MobiDB-lite"/>
    </source>
</evidence>
<gene>
    <name evidence="2" type="ORF">HERI1096_LOCUS14994</name>
</gene>
<feature type="region of interest" description="Disordered" evidence="1">
    <location>
        <begin position="102"/>
        <end position="126"/>
    </location>
</feature>
<dbReference type="AlphaFoldDB" id="A0A7S3ASV8"/>
<feature type="region of interest" description="Disordered" evidence="1">
    <location>
        <begin position="35"/>
        <end position="66"/>
    </location>
</feature>
<sequence length="146" mass="16059">MNDIGSTSKYRSTPAMLADRVPHFELGKHQAAYRTAAMDASKAPPPLQQRLGKPVAGQLPGSGPSEVEQRFMKNLNSQDYNIVHGGTRLLSDRNSEFLKAQAASAAHDRPIGRKQHPTVNPADRGVTGMRQSFDIITGADRPRERW</sequence>
<evidence type="ECO:0000313" key="2">
    <source>
        <dbReference type="EMBL" id="CAE0114320.1"/>
    </source>
</evidence>
<dbReference type="EMBL" id="HBHX01026820">
    <property type="protein sequence ID" value="CAE0114320.1"/>
    <property type="molecule type" value="Transcribed_RNA"/>
</dbReference>
<organism evidence="2">
    <name type="scientific">Haptolina ericina</name>
    <dbReference type="NCBI Taxonomy" id="156174"/>
    <lineage>
        <taxon>Eukaryota</taxon>
        <taxon>Haptista</taxon>
        <taxon>Haptophyta</taxon>
        <taxon>Prymnesiophyceae</taxon>
        <taxon>Prymnesiales</taxon>
        <taxon>Prymnesiaceae</taxon>
        <taxon>Haptolina</taxon>
    </lineage>
</organism>
<accession>A0A7S3ASV8</accession>
<name>A0A7S3ASV8_9EUKA</name>
<protein>
    <submittedName>
        <fullName evidence="2">Uncharacterized protein</fullName>
    </submittedName>
</protein>